<comment type="caution">
    <text evidence="3">The sequence shown here is derived from an EMBL/GenBank/DDBJ whole genome shotgun (WGS) entry which is preliminary data.</text>
</comment>
<dbReference type="OrthoDB" id="9801609at2"/>
<evidence type="ECO:0000313" key="3">
    <source>
        <dbReference type="EMBL" id="TCK72052.1"/>
    </source>
</evidence>
<gene>
    <name evidence="3" type="ORF">C7378_2684</name>
</gene>
<evidence type="ECO:0000313" key="4">
    <source>
        <dbReference type="Proteomes" id="UP000295210"/>
    </source>
</evidence>
<dbReference type="GO" id="GO:0016757">
    <property type="term" value="F:glycosyltransferase activity"/>
    <property type="evidence" value="ECO:0007669"/>
    <property type="project" value="InterPro"/>
</dbReference>
<dbReference type="SUPFAM" id="SSF53756">
    <property type="entry name" value="UDP-Glycosyltransferase/glycogen phosphorylase"/>
    <property type="match status" value="1"/>
</dbReference>
<keyword evidence="3" id="KW-0808">Transferase</keyword>
<dbReference type="RefSeq" id="WP_131997541.1">
    <property type="nucleotide sequence ID" value="NZ_SMGK01000004.1"/>
</dbReference>
<feature type="domain" description="Glycosyl transferase family 1" evidence="1">
    <location>
        <begin position="198"/>
        <end position="340"/>
    </location>
</feature>
<feature type="domain" description="Glycosyltransferase subfamily 4-like N-terminal" evidence="2">
    <location>
        <begin position="14"/>
        <end position="190"/>
    </location>
</feature>
<evidence type="ECO:0000259" key="2">
    <source>
        <dbReference type="Pfam" id="PF13439"/>
    </source>
</evidence>
<organism evidence="3 4">
    <name type="scientific">Acidipila rosea</name>
    <dbReference type="NCBI Taxonomy" id="768535"/>
    <lineage>
        <taxon>Bacteria</taxon>
        <taxon>Pseudomonadati</taxon>
        <taxon>Acidobacteriota</taxon>
        <taxon>Terriglobia</taxon>
        <taxon>Terriglobales</taxon>
        <taxon>Acidobacteriaceae</taxon>
        <taxon>Acidipila</taxon>
    </lineage>
</organism>
<sequence length="374" mass="42181">MSRIAIFQDYLAQMGGAERVTEALLDALPDADLCTTFAVPERISPRLRDAGPKTTWMQLLPAKDKLYRHYFLLYPFGIEAAKLDEYDLIVSSCCGYAKGVKRRKGAVHVCYCHNPMRWVWRFPDYMEREHFNSVTKAGLNLMIQGLKHWELRAAKRPDYYIANSHIVAERLKSAFGVEAHVIEPPIVTSRFTISPQVDDYYLVLSRLVPYKRIDLAIEACNATNRRLIVIGDGPDRPRLESLAGPRVTFLGRQPDSVVNRYASRCKALIFPGEEDFGMTPLEINAAGRPVVAYGAGGATETIIQGLNGVLFRQQTTASLIEGLEDCESRTWDPAAIRRRAQRYDIHIFKQRLVDFLIGISPPIQNLPVGQQEVA</sequence>
<dbReference type="Gene3D" id="3.40.50.2000">
    <property type="entry name" value="Glycogen Phosphorylase B"/>
    <property type="match status" value="2"/>
</dbReference>
<dbReference type="InterPro" id="IPR028098">
    <property type="entry name" value="Glyco_trans_4-like_N"/>
</dbReference>
<protein>
    <submittedName>
        <fullName evidence="3">Glycosyltransferase involved in cell wall biosynthesis</fullName>
    </submittedName>
</protein>
<dbReference type="PANTHER" id="PTHR45947">
    <property type="entry name" value="SULFOQUINOVOSYL TRANSFERASE SQD2"/>
    <property type="match status" value="1"/>
</dbReference>
<evidence type="ECO:0000259" key="1">
    <source>
        <dbReference type="Pfam" id="PF00534"/>
    </source>
</evidence>
<dbReference type="Pfam" id="PF13439">
    <property type="entry name" value="Glyco_transf_4"/>
    <property type="match status" value="1"/>
</dbReference>
<dbReference type="EMBL" id="SMGK01000004">
    <property type="protein sequence ID" value="TCK72052.1"/>
    <property type="molecule type" value="Genomic_DNA"/>
</dbReference>
<dbReference type="Pfam" id="PF00534">
    <property type="entry name" value="Glycos_transf_1"/>
    <property type="match status" value="1"/>
</dbReference>
<reference evidence="3 4" key="1">
    <citation type="submission" date="2019-03" db="EMBL/GenBank/DDBJ databases">
        <title>Genomic Encyclopedia of Type Strains, Phase IV (KMG-IV): sequencing the most valuable type-strain genomes for metagenomic binning, comparative biology and taxonomic classification.</title>
        <authorList>
            <person name="Goeker M."/>
        </authorList>
    </citation>
    <scope>NUCLEOTIDE SEQUENCE [LARGE SCALE GENOMIC DNA]</scope>
    <source>
        <strain evidence="3 4">DSM 103428</strain>
    </source>
</reference>
<dbReference type="PANTHER" id="PTHR45947:SF3">
    <property type="entry name" value="SULFOQUINOVOSYL TRANSFERASE SQD2"/>
    <property type="match status" value="1"/>
</dbReference>
<dbReference type="AlphaFoldDB" id="A0A4R1L233"/>
<accession>A0A4R1L233</accession>
<proteinExistence type="predicted"/>
<dbReference type="InterPro" id="IPR050194">
    <property type="entry name" value="Glycosyltransferase_grp1"/>
</dbReference>
<name>A0A4R1L233_9BACT</name>
<dbReference type="Proteomes" id="UP000295210">
    <property type="component" value="Unassembled WGS sequence"/>
</dbReference>
<dbReference type="InterPro" id="IPR001296">
    <property type="entry name" value="Glyco_trans_1"/>
</dbReference>
<keyword evidence="4" id="KW-1185">Reference proteome</keyword>